<feature type="transmembrane region" description="Helical" evidence="1">
    <location>
        <begin position="361"/>
        <end position="383"/>
    </location>
</feature>
<feature type="transmembrane region" description="Helical" evidence="1">
    <location>
        <begin position="527"/>
        <end position="548"/>
    </location>
</feature>
<feature type="transmembrane region" description="Helical" evidence="1">
    <location>
        <begin position="141"/>
        <end position="164"/>
    </location>
</feature>
<sequence length="1057" mass="120192">MNAIFQFQVRHSSNRWVLGLTALILLFIGLFAGYKFNLTAGEGIYLNSPYTIGFMVALLSLSIIFLAILFALEILYKEWDSKFDIILFSYPVSLKKYLLGKFSFFATKTLLSFFILIVGFVVGQNLRTGDEMQLGFNLWSYVYPFLIFGVVNCLLVCSFLFMIAYTTRKKLLVVIGGLLLYVLYMVLLVFSNSPFMAGSMPQSIEVQQLSSIIDPFGTSAYFFEARHFSVIEKNEFVTPLLGFLALNRTVYVLLSMVFLWMANRYYAFTKTVSKKELKQKKLRKPNPTSHIIQNVKTPTFNFAKASEVKAVLSFAKVDLIYLFKSVTIVAVSILLVFFVGMEMFAEIDKGIRLPEYYASSGLLATSISQSFHLLAALILVYFVNDLYWRSYAANFYLIEQSTFFSKVKLKGHLISVSALVVFFTILLVLLALVFQVSYGYFHIDWWAYWGVVVFNTLPLILLAAFLVIINSLLKNKYAALGVSILSVIVLTTPLIKMVIPYPLLHVFSGFRGIYSDLNGYGVYLPAFMYRLCFGTGLLGILWMLHSYFNTRAWTKLKSGLVVLFLGLALFSGSKFINGYIPKNEDAKVLEAASYEKNYRHYQDVAQPTITEVGTKIDLYPSENAYQIEGTYTLENLADESIGSILFNFHSDLKLEDATLRIHDDEISIDEFVSEVKLDAPLIPNEVCTLKFKLSYKWYAVNGHESFNAIVDNGSFMRISNYYPALGYQSDNELEDVQKREDYGLGEPNALKSLEMPEVYIKDFIDLNMTVSTEVGQTPIGIGNLKKSWTENGRVYSQYKTNGLPFRFAVASSKYQKKSITHRGIAIEVLYDERHLENVDRLVNNAVLSLDYCIDNFNGYPFEKISFVEVSSFTSGFAATAYPATIFMTENMIFHTNIESDPTKDVINELAGHELAHIWWGNSQINPDEREGASMLTESLAMYTEMMIYKKLYGKERMMERVQVHQQIYDNEKGLYGNTPLYKVPYGATHIAYSKGAIAMVKLSELIGEEKVNEALKNFLLHNKYPQKPTSLDLLEEFYNVAPNQDAKSEMVKLFTTI</sequence>
<keyword evidence="1" id="KW-0472">Membrane</keyword>
<proteinExistence type="predicted"/>
<keyword evidence="3" id="KW-0645">Protease</keyword>
<keyword evidence="3" id="KW-0378">Hydrolase</keyword>
<dbReference type="Gene3D" id="1.10.390.10">
    <property type="entry name" value="Neutral Protease Domain 2"/>
    <property type="match status" value="1"/>
</dbReference>
<feature type="transmembrane region" description="Helical" evidence="1">
    <location>
        <begin position="16"/>
        <end position="34"/>
    </location>
</feature>
<evidence type="ECO:0000313" key="4">
    <source>
        <dbReference type="Proteomes" id="UP000276309"/>
    </source>
</evidence>
<dbReference type="GO" id="GO:0042277">
    <property type="term" value="F:peptide binding"/>
    <property type="evidence" value="ECO:0007669"/>
    <property type="project" value="TreeGrafter"/>
</dbReference>
<keyword evidence="1" id="KW-1133">Transmembrane helix</keyword>
<dbReference type="EMBL" id="CP032050">
    <property type="protein sequence ID" value="AYN67352.1"/>
    <property type="molecule type" value="Genomic_DNA"/>
</dbReference>
<feature type="transmembrane region" description="Helical" evidence="1">
    <location>
        <begin position="249"/>
        <end position="268"/>
    </location>
</feature>
<feature type="transmembrane region" description="Helical" evidence="1">
    <location>
        <begin position="446"/>
        <end position="470"/>
    </location>
</feature>
<keyword evidence="1" id="KW-0812">Transmembrane</keyword>
<feature type="transmembrane region" description="Helical" evidence="1">
    <location>
        <begin position="477"/>
        <end position="499"/>
    </location>
</feature>
<dbReference type="OrthoDB" id="100605at2"/>
<feature type="domain" description="Peptidase M1 membrane alanine aminopeptidase" evidence="2">
    <location>
        <begin position="845"/>
        <end position="1041"/>
    </location>
</feature>
<dbReference type="InterPro" id="IPR050344">
    <property type="entry name" value="Peptidase_M1_aminopeptidases"/>
</dbReference>
<dbReference type="GO" id="GO:0005737">
    <property type="term" value="C:cytoplasm"/>
    <property type="evidence" value="ECO:0007669"/>
    <property type="project" value="TreeGrafter"/>
</dbReference>
<dbReference type="GO" id="GO:0070006">
    <property type="term" value="F:metalloaminopeptidase activity"/>
    <property type="evidence" value="ECO:0007669"/>
    <property type="project" value="TreeGrafter"/>
</dbReference>
<keyword evidence="3" id="KW-0031">Aminopeptidase</keyword>
<dbReference type="GO" id="GO:0005615">
    <property type="term" value="C:extracellular space"/>
    <property type="evidence" value="ECO:0007669"/>
    <property type="project" value="TreeGrafter"/>
</dbReference>
<dbReference type="GO" id="GO:0008270">
    <property type="term" value="F:zinc ion binding"/>
    <property type="evidence" value="ECO:0007669"/>
    <property type="project" value="InterPro"/>
</dbReference>
<dbReference type="PANTHER" id="PTHR11533:SF174">
    <property type="entry name" value="PUROMYCIN-SENSITIVE AMINOPEPTIDASE-RELATED"/>
    <property type="match status" value="1"/>
</dbReference>
<feature type="transmembrane region" description="Helical" evidence="1">
    <location>
        <begin position="97"/>
        <end position="121"/>
    </location>
</feature>
<dbReference type="InterPro" id="IPR025699">
    <property type="entry name" value="ABC2_memb-like"/>
</dbReference>
<evidence type="ECO:0000313" key="3">
    <source>
        <dbReference type="EMBL" id="AYN67352.1"/>
    </source>
</evidence>
<dbReference type="RefSeq" id="WP_121848373.1">
    <property type="nucleotide sequence ID" value="NZ_CP032050.1"/>
</dbReference>
<dbReference type="Pfam" id="PF13346">
    <property type="entry name" value="ABC2_membrane_5"/>
    <property type="match status" value="1"/>
</dbReference>
<feature type="transmembrane region" description="Helical" evidence="1">
    <location>
        <begin position="54"/>
        <end position="76"/>
    </location>
</feature>
<dbReference type="PANTHER" id="PTHR11533">
    <property type="entry name" value="PROTEASE M1 ZINC METALLOPROTEASE"/>
    <property type="match status" value="1"/>
</dbReference>
<keyword evidence="4" id="KW-1185">Reference proteome</keyword>
<accession>A0A3G2L504</accession>
<dbReference type="Pfam" id="PF01433">
    <property type="entry name" value="Peptidase_M1"/>
    <property type="match status" value="1"/>
</dbReference>
<evidence type="ECO:0000256" key="1">
    <source>
        <dbReference type="SAM" id="Phobius"/>
    </source>
</evidence>
<gene>
    <name evidence="3" type="ORF">D1013_08230</name>
</gene>
<organism evidence="3 4">
    <name type="scientific">Euzebyella marina</name>
    <dbReference type="NCBI Taxonomy" id="1761453"/>
    <lineage>
        <taxon>Bacteria</taxon>
        <taxon>Pseudomonadati</taxon>
        <taxon>Bacteroidota</taxon>
        <taxon>Flavobacteriia</taxon>
        <taxon>Flavobacteriales</taxon>
        <taxon>Flavobacteriaceae</taxon>
        <taxon>Euzebyella</taxon>
    </lineage>
</organism>
<reference evidence="3 4" key="1">
    <citation type="submission" date="2018-08" db="EMBL/GenBank/DDBJ databases">
        <title>The reduced genetic potential of extracellular carbohydrate catabolism in Euzebyella marina RN62, a Flavobacteriia bacterium isolated from the hadal water.</title>
        <authorList>
            <person name="Xue C."/>
        </authorList>
    </citation>
    <scope>NUCLEOTIDE SEQUENCE [LARGE SCALE GENOMIC DNA]</scope>
    <source>
        <strain evidence="3 4">RN62</strain>
    </source>
</reference>
<evidence type="ECO:0000259" key="2">
    <source>
        <dbReference type="Pfam" id="PF01433"/>
    </source>
</evidence>
<dbReference type="AlphaFoldDB" id="A0A3G2L504"/>
<dbReference type="InterPro" id="IPR014782">
    <property type="entry name" value="Peptidase_M1_dom"/>
</dbReference>
<dbReference type="Proteomes" id="UP000276309">
    <property type="component" value="Chromosome"/>
</dbReference>
<feature type="transmembrane region" description="Helical" evidence="1">
    <location>
        <begin position="413"/>
        <end position="434"/>
    </location>
</feature>
<dbReference type="InterPro" id="IPR027268">
    <property type="entry name" value="Peptidase_M4/M1_CTD_sf"/>
</dbReference>
<dbReference type="GO" id="GO:0016020">
    <property type="term" value="C:membrane"/>
    <property type="evidence" value="ECO:0007669"/>
    <property type="project" value="TreeGrafter"/>
</dbReference>
<protein>
    <submittedName>
        <fullName evidence="3">Aminopeptidase</fullName>
    </submittedName>
</protein>
<feature type="transmembrane region" description="Helical" evidence="1">
    <location>
        <begin position="319"/>
        <end position="341"/>
    </location>
</feature>
<dbReference type="GO" id="GO:0043171">
    <property type="term" value="P:peptide catabolic process"/>
    <property type="evidence" value="ECO:0007669"/>
    <property type="project" value="TreeGrafter"/>
</dbReference>
<dbReference type="SUPFAM" id="SSF55486">
    <property type="entry name" value="Metalloproteases ('zincins'), catalytic domain"/>
    <property type="match status" value="1"/>
</dbReference>
<feature type="transmembrane region" description="Helical" evidence="1">
    <location>
        <begin position="560"/>
        <end position="580"/>
    </location>
</feature>
<feature type="transmembrane region" description="Helical" evidence="1">
    <location>
        <begin position="171"/>
        <end position="190"/>
    </location>
</feature>
<name>A0A3G2L504_9FLAO</name>
<dbReference type="KEGG" id="emar:D1013_08230"/>